<feature type="coiled-coil region" evidence="8">
    <location>
        <begin position="624"/>
        <end position="654"/>
    </location>
</feature>
<dbReference type="CDD" id="cd13235">
    <property type="entry name" value="PH2_FARP1-like"/>
    <property type="match status" value="1"/>
</dbReference>
<dbReference type="InterPro" id="IPR011993">
    <property type="entry name" value="PH-like_dom_sf"/>
</dbReference>
<feature type="domain" description="PH" evidence="10">
    <location>
        <begin position="916"/>
        <end position="1013"/>
    </location>
</feature>
<sequence length="1030" mass="118308">MGEIEGSYRILQTPGTRLGAQYNAGISTLEPGQSLNTALTSSNKGQSKGLQIRVQGLDDAQEFYDMETKADGQALLSEVFKRYNIIESDYFGLEFQTLQLNWVWLESVKLIVKQVRRPMNTLFRLSVKFFPPDPGQLQEEYTRYLFALQMKRDLTEGRLTCSENTAALIASHLVQSEIGDYDDIADREYLNMNKVVPKQEKLQEKIMDFHRRHLGQTPAESDFQVLEIARKLEMYGVRFHPAADREGTKINLSVSHMGLQVFQGNTKINTFNWSKIRKLSFKRKRFLIKLHPEVHGPHQDILEFLMASRDQCKVFWKNCVEHHSFFRLLDQPQPKSKAILFSRGSSFRYSGRTQKQLVEYVRDSGARRIPYQRRNSKVQMSSRSLAPDMSKQSLSLSESLRIPGSPSSATVSFHSLHASSSPPRPEPLHQPPPPQQPARPPSPPKEEPVKAIPQPHYSSAEASMDSPQLSPLSSKSPLCLSPSFQMSTLSLPGQAPSPLQSPALSEVEEEEEGRRKRYPTDKAYFIAKEILTTERTYLKDLEVITVWFRSAVIKENAMPEALMTLLFSNIDPIYEFHRGFLKEIDQRLALWEGRSNAHVKGDYQRIGDVMLKNMCALKEFTGYLQKHDEVLTELEKASKRLKKLEAVYKEFELQKVCYLPLNTFLLKPIQRLMHYKLILERLCKHYASEHRDRNDCKEALKEVAEMAAQLQSSLIRLENFQKLTELQRDLIGIDNLTAPGREFIREGCLYKLTKKGLQQRMFFLFSDMLLYTSKGVTATNQFKVHGQLSLHGMIVEESENEWSVPHCFTIYSAQRTIVVAASSKAEMGKWIQDLNMAIDMAKKSQEKSDVLLDPSLCDRSNRSSDEVSLEQESEDDMHSSRSSLDKQMHHRANTTMHVCWHRNTSVSMSDHSLAVENQLSGYLLRKFKNSNGWQKLWVVFTNFCLFFYKTHQDDFPLASLPLLGYTVSTPGESDSIHKEYVFKLQFKSHVYFFRAESEYTFERWMEVIKSAASATGRVSLLKDPPEMNGN</sequence>
<protein>
    <recommendedName>
        <fullName evidence="6">FERM, ARHGEF and pleckstrin domain-containing protein 2</fullName>
    </recommendedName>
    <alternativeName>
        <fullName evidence="7">FERM, RhoGEF and pleckstrin domain-containing protein 2</fullName>
    </alternativeName>
</protein>
<evidence type="ECO:0000259" key="11">
    <source>
        <dbReference type="PROSITE" id="PS50010"/>
    </source>
</evidence>
<evidence type="ECO:0000259" key="10">
    <source>
        <dbReference type="PROSITE" id="PS50003"/>
    </source>
</evidence>
<dbReference type="PROSITE" id="PS50003">
    <property type="entry name" value="PH_DOMAIN"/>
    <property type="match status" value="2"/>
</dbReference>
<dbReference type="EMBL" id="JAFDVH010000002">
    <property type="protein sequence ID" value="KAG7488375.1"/>
    <property type="molecule type" value="Genomic_DNA"/>
</dbReference>
<dbReference type="Pfam" id="PF08736">
    <property type="entry name" value="FA"/>
    <property type="match status" value="1"/>
</dbReference>
<dbReference type="SMART" id="SM01196">
    <property type="entry name" value="FERM_C"/>
    <property type="match status" value="1"/>
</dbReference>
<dbReference type="InterPro" id="IPR019747">
    <property type="entry name" value="FERM_CS"/>
</dbReference>
<feature type="region of interest" description="Disordered" evidence="9">
    <location>
        <begin position="487"/>
        <end position="516"/>
    </location>
</feature>
<feature type="domain" description="PH" evidence="10">
    <location>
        <begin position="742"/>
        <end position="839"/>
    </location>
</feature>
<evidence type="ECO:0000256" key="6">
    <source>
        <dbReference type="ARBA" id="ARBA00069488"/>
    </source>
</evidence>
<dbReference type="GO" id="GO:0008092">
    <property type="term" value="F:cytoskeletal protein binding"/>
    <property type="evidence" value="ECO:0007669"/>
    <property type="project" value="InterPro"/>
</dbReference>
<dbReference type="SMART" id="SM00233">
    <property type="entry name" value="PH"/>
    <property type="match status" value="2"/>
</dbReference>
<keyword evidence="14" id="KW-1185">Reference proteome</keyword>
<dbReference type="InterPro" id="IPR014847">
    <property type="entry name" value="FA"/>
</dbReference>
<evidence type="ECO:0000256" key="8">
    <source>
        <dbReference type="SAM" id="Coils"/>
    </source>
</evidence>
<dbReference type="SUPFAM" id="SSF54236">
    <property type="entry name" value="Ubiquitin-like"/>
    <property type="match status" value="1"/>
</dbReference>
<dbReference type="InterPro" id="IPR035899">
    <property type="entry name" value="DBL_dom_sf"/>
</dbReference>
<dbReference type="InterPro" id="IPR019749">
    <property type="entry name" value="Band_41_domain"/>
</dbReference>
<dbReference type="FunFam" id="1.20.80.10:FF:000005">
    <property type="entry name" value="FERM, RhoGEF and pleckstrin domain-containing protein 1"/>
    <property type="match status" value="1"/>
</dbReference>
<feature type="compositionally biased region" description="Polar residues" evidence="9">
    <location>
        <begin position="405"/>
        <end position="419"/>
    </location>
</feature>
<dbReference type="PROSITE" id="PS00660">
    <property type="entry name" value="FERM_1"/>
    <property type="match status" value="1"/>
</dbReference>
<feature type="domain" description="DH" evidence="11">
    <location>
        <begin position="522"/>
        <end position="713"/>
    </location>
</feature>
<dbReference type="Pfam" id="PF09379">
    <property type="entry name" value="FERM_N"/>
    <property type="match status" value="1"/>
</dbReference>
<feature type="compositionally biased region" description="Pro residues" evidence="9">
    <location>
        <begin position="422"/>
        <end position="443"/>
    </location>
</feature>
<comment type="subunit">
    <text evidence="5">Interacts with PLXNA1. Interaction with PLXNA1 or PIP5K1C lowers its guanine nucleotide exchange activity. Dissociates from PLXNA1 when SEMA3A binds to the receptor. Interacts with PIP5K1C via its FERM domain. The interaction with PIP5K1C is enhanced by SEMA3A binding. Interacts with RAC1.</text>
</comment>
<evidence type="ECO:0000256" key="4">
    <source>
        <dbReference type="ARBA" id="ARBA00057351"/>
    </source>
</evidence>
<dbReference type="SUPFAM" id="SSF48065">
    <property type="entry name" value="DBL homology domain (DH-domain)"/>
    <property type="match status" value="1"/>
</dbReference>
<dbReference type="GO" id="GO:0005085">
    <property type="term" value="F:guanyl-nucleotide exchange factor activity"/>
    <property type="evidence" value="ECO:0007669"/>
    <property type="project" value="UniProtKB-KW"/>
</dbReference>
<evidence type="ECO:0000256" key="3">
    <source>
        <dbReference type="ARBA" id="ARBA00022737"/>
    </source>
</evidence>
<dbReference type="InterPro" id="IPR018979">
    <property type="entry name" value="FERM_N"/>
</dbReference>
<dbReference type="InterPro" id="IPR051835">
    <property type="entry name" value="RAC1-GEF"/>
</dbReference>
<name>A0A9D3TII4_MEGAT</name>
<dbReference type="Pfam" id="PF00169">
    <property type="entry name" value="PH"/>
    <property type="match status" value="2"/>
</dbReference>
<dbReference type="PROSITE" id="PS50057">
    <property type="entry name" value="FERM_3"/>
    <property type="match status" value="1"/>
</dbReference>
<dbReference type="Proteomes" id="UP001046870">
    <property type="component" value="Chromosome 2"/>
</dbReference>
<dbReference type="Gene3D" id="1.20.80.10">
    <property type="match status" value="1"/>
</dbReference>
<dbReference type="Gene3D" id="1.20.900.10">
    <property type="entry name" value="Dbl homology (DH) domain"/>
    <property type="match status" value="1"/>
</dbReference>
<dbReference type="GO" id="GO:0048468">
    <property type="term" value="P:cell development"/>
    <property type="evidence" value="ECO:0007669"/>
    <property type="project" value="UniProtKB-ARBA"/>
</dbReference>
<dbReference type="PROSITE" id="PS50010">
    <property type="entry name" value="DH_2"/>
    <property type="match status" value="1"/>
</dbReference>
<keyword evidence="8" id="KW-0175">Coiled coil</keyword>
<evidence type="ECO:0000256" key="1">
    <source>
        <dbReference type="ARBA" id="ARBA00022553"/>
    </source>
</evidence>
<dbReference type="AlphaFoldDB" id="A0A9D3TII4"/>
<dbReference type="CDD" id="cd13193">
    <property type="entry name" value="FERM_C_FARP1-like"/>
    <property type="match status" value="1"/>
</dbReference>
<evidence type="ECO:0000313" key="14">
    <source>
        <dbReference type="Proteomes" id="UP001046870"/>
    </source>
</evidence>
<organism evidence="13 14">
    <name type="scientific">Megalops atlanticus</name>
    <name type="common">Tarpon</name>
    <name type="synonym">Clupea gigantea</name>
    <dbReference type="NCBI Taxonomy" id="7932"/>
    <lineage>
        <taxon>Eukaryota</taxon>
        <taxon>Metazoa</taxon>
        <taxon>Chordata</taxon>
        <taxon>Craniata</taxon>
        <taxon>Vertebrata</taxon>
        <taxon>Euteleostomi</taxon>
        <taxon>Actinopterygii</taxon>
        <taxon>Neopterygii</taxon>
        <taxon>Teleostei</taxon>
        <taxon>Elopiformes</taxon>
        <taxon>Megalopidae</taxon>
        <taxon>Megalops</taxon>
    </lineage>
</organism>
<dbReference type="Pfam" id="PF00621">
    <property type="entry name" value="RhoGEF"/>
    <property type="match status" value="1"/>
</dbReference>
<dbReference type="InterPro" id="IPR035963">
    <property type="entry name" value="FERM_2"/>
</dbReference>
<feature type="compositionally biased region" description="Polar residues" evidence="9">
    <location>
        <begin position="377"/>
        <end position="398"/>
    </location>
</feature>
<dbReference type="Gene3D" id="2.30.29.30">
    <property type="entry name" value="Pleckstrin-homology domain (PH domain)/Phosphotyrosine-binding domain (PTB)"/>
    <property type="match status" value="3"/>
</dbReference>
<dbReference type="InterPro" id="IPR029071">
    <property type="entry name" value="Ubiquitin-like_domsf"/>
</dbReference>
<dbReference type="Pfam" id="PF00373">
    <property type="entry name" value="FERM_M"/>
    <property type="match status" value="1"/>
</dbReference>
<dbReference type="Pfam" id="PF09380">
    <property type="entry name" value="FERM_C"/>
    <property type="match status" value="1"/>
</dbReference>
<dbReference type="GO" id="GO:0005829">
    <property type="term" value="C:cytosol"/>
    <property type="evidence" value="ECO:0007669"/>
    <property type="project" value="UniProtKB-ARBA"/>
</dbReference>
<dbReference type="InterPro" id="IPR019748">
    <property type="entry name" value="FERM_central"/>
</dbReference>
<evidence type="ECO:0000256" key="9">
    <source>
        <dbReference type="SAM" id="MobiDB-lite"/>
    </source>
</evidence>
<feature type="compositionally biased region" description="Basic and acidic residues" evidence="9">
    <location>
        <begin position="876"/>
        <end position="886"/>
    </location>
</feature>
<dbReference type="CDD" id="cd14473">
    <property type="entry name" value="FERM_B-lobe"/>
    <property type="match status" value="1"/>
</dbReference>
<dbReference type="GO" id="GO:0007165">
    <property type="term" value="P:signal transduction"/>
    <property type="evidence" value="ECO:0007669"/>
    <property type="project" value="UniProtKB-ARBA"/>
</dbReference>
<keyword evidence="3" id="KW-0677">Repeat</keyword>
<dbReference type="CDD" id="cd00160">
    <property type="entry name" value="RhoGEF"/>
    <property type="match status" value="1"/>
</dbReference>
<dbReference type="InterPro" id="IPR014352">
    <property type="entry name" value="FERM/acyl-CoA-bd_prot_sf"/>
</dbReference>
<comment type="function">
    <text evidence="4">Functions as a guanine nucleotide exchange factor that activates RAC1. May have relatively low activity. Plays a role in the response to class 3 semaphorins and remodeling of the actin cytoskeleton. Plays a role in TNFSF11-mediated osteoclast differentiation, especially in podosome rearrangement and reorganization of the actin cytoskeleton. Regulates the activation of ITGB3, integrin signaling and cell adhesion.</text>
</comment>
<dbReference type="SUPFAM" id="SSF47031">
    <property type="entry name" value="Second domain of FERM"/>
    <property type="match status" value="1"/>
</dbReference>
<evidence type="ECO:0000256" key="7">
    <source>
        <dbReference type="ARBA" id="ARBA00077156"/>
    </source>
</evidence>
<dbReference type="FunFam" id="2.30.29.30:FF:000002">
    <property type="entry name" value="Band 4.1-like protein 5 isoform 1"/>
    <property type="match status" value="1"/>
</dbReference>
<dbReference type="FunFam" id="3.10.20.90:FF:000040">
    <property type="entry name" value="FERM, RhoGEF and pleckstrin domain-containing protein"/>
    <property type="match status" value="1"/>
</dbReference>
<dbReference type="PRINTS" id="PR00661">
    <property type="entry name" value="ERMFAMILY"/>
</dbReference>
<gene>
    <name evidence="13" type="ORF">MATL_G00031960</name>
</gene>
<feature type="region of interest" description="Disordered" evidence="9">
    <location>
        <begin position="854"/>
        <end position="886"/>
    </location>
</feature>
<evidence type="ECO:0000259" key="12">
    <source>
        <dbReference type="PROSITE" id="PS50057"/>
    </source>
</evidence>
<dbReference type="SMART" id="SM01195">
    <property type="entry name" value="FA"/>
    <property type="match status" value="1"/>
</dbReference>
<dbReference type="SMART" id="SM00295">
    <property type="entry name" value="B41"/>
    <property type="match status" value="1"/>
</dbReference>
<feature type="domain" description="FERM" evidence="12">
    <location>
        <begin position="50"/>
        <end position="330"/>
    </location>
</feature>
<comment type="caution">
    <text evidence="13">The sequence shown here is derived from an EMBL/GenBank/DDBJ whole genome shotgun (WGS) entry which is preliminary data.</text>
</comment>
<feature type="region of interest" description="Disordered" evidence="9">
    <location>
        <begin position="370"/>
        <end position="451"/>
    </location>
</feature>
<dbReference type="FunFam" id="1.20.900.10:FF:000020">
    <property type="entry name" value="FERM, RhoGEF and pleckstrin domain-containing protein 2"/>
    <property type="match status" value="1"/>
</dbReference>
<evidence type="ECO:0000313" key="13">
    <source>
        <dbReference type="EMBL" id="KAG7488375.1"/>
    </source>
</evidence>
<feature type="compositionally biased region" description="Polar residues" evidence="9">
    <location>
        <begin position="487"/>
        <end position="503"/>
    </location>
</feature>
<dbReference type="PANTHER" id="PTHR45858">
    <property type="entry name" value="FERM DOMAIN CONTAINING PROTEIN"/>
    <property type="match status" value="1"/>
</dbReference>
<dbReference type="InterPro" id="IPR000798">
    <property type="entry name" value="Ez/rad/moesin-like"/>
</dbReference>
<dbReference type="CDD" id="cd01220">
    <property type="entry name" value="PH1_FARP1-like"/>
    <property type="match status" value="1"/>
</dbReference>
<dbReference type="InterPro" id="IPR000219">
    <property type="entry name" value="DH_dom"/>
</dbReference>
<dbReference type="FunFam" id="2.30.29.30:FF:000046">
    <property type="entry name" value="FERM, RhoGEF and pleckstrin domain-containing protein 1"/>
    <property type="match status" value="1"/>
</dbReference>
<dbReference type="InterPro" id="IPR000299">
    <property type="entry name" value="FERM_domain"/>
</dbReference>
<proteinExistence type="predicted"/>
<reference evidence="13" key="1">
    <citation type="submission" date="2021-01" db="EMBL/GenBank/DDBJ databases">
        <authorList>
            <person name="Zahm M."/>
            <person name="Roques C."/>
            <person name="Cabau C."/>
            <person name="Klopp C."/>
            <person name="Donnadieu C."/>
            <person name="Jouanno E."/>
            <person name="Lampietro C."/>
            <person name="Louis A."/>
            <person name="Herpin A."/>
            <person name="Echchiki A."/>
            <person name="Berthelot C."/>
            <person name="Parey E."/>
            <person name="Roest-Crollius H."/>
            <person name="Braasch I."/>
            <person name="Postlethwait J."/>
            <person name="Bobe J."/>
            <person name="Montfort J."/>
            <person name="Bouchez O."/>
            <person name="Begum T."/>
            <person name="Mejri S."/>
            <person name="Adams A."/>
            <person name="Chen W.-J."/>
            <person name="Guiguen Y."/>
        </authorList>
    </citation>
    <scope>NUCLEOTIDE SEQUENCE</scope>
    <source>
        <strain evidence="13">YG-15Mar2019-1</strain>
        <tissue evidence="13">Brain</tissue>
    </source>
</reference>
<dbReference type="SUPFAM" id="SSF50729">
    <property type="entry name" value="PH domain-like"/>
    <property type="match status" value="3"/>
</dbReference>
<dbReference type="OrthoDB" id="9990815at2759"/>
<evidence type="ECO:0000256" key="5">
    <source>
        <dbReference type="ARBA" id="ARBA00063142"/>
    </source>
</evidence>
<dbReference type="InterPro" id="IPR018980">
    <property type="entry name" value="FERM_PH-like_C"/>
</dbReference>
<dbReference type="InterPro" id="IPR001849">
    <property type="entry name" value="PH_domain"/>
</dbReference>
<keyword evidence="2" id="KW-0344">Guanine-nucleotide releasing factor</keyword>
<dbReference type="PRINTS" id="PR00935">
    <property type="entry name" value="BAND41"/>
</dbReference>
<keyword evidence="1" id="KW-0597">Phosphoprotein</keyword>
<dbReference type="SMART" id="SM00325">
    <property type="entry name" value="RhoGEF"/>
    <property type="match status" value="1"/>
</dbReference>
<dbReference type="InterPro" id="IPR041788">
    <property type="entry name" value="FARP1/FARP2/FRMD7_FERM_C"/>
</dbReference>
<dbReference type="PANTHER" id="PTHR45858:SF4">
    <property type="entry name" value="FERM, ARHGEF AND PLECKSTRIN DOMAIN-CONTAINING PROTEIN 2"/>
    <property type="match status" value="1"/>
</dbReference>
<accession>A0A9D3TII4</accession>
<dbReference type="Gene3D" id="3.10.20.90">
    <property type="entry name" value="Phosphatidylinositol 3-kinase Catalytic Subunit, Chain A, domain 1"/>
    <property type="match status" value="1"/>
</dbReference>
<evidence type="ECO:0000256" key="2">
    <source>
        <dbReference type="ARBA" id="ARBA00022658"/>
    </source>
</evidence>